<dbReference type="CDD" id="cd18316">
    <property type="entry name" value="BTB_POZ_KCTD-like"/>
    <property type="match status" value="1"/>
</dbReference>
<dbReference type="PANTHER" id="PTHR11145:SF8">
    <property type="entry name" value="RE57120P"/>
    <property type="match status" value="1"/>
</dbReference>
<dbReference type="InterPro" id="IPR000210">
    <property type="entry name" value="BTB/POZ_dom"/>
</dbReference>
<feature type="domain" description="BTB" evidence="1">
    <location>
        <begin position="82"/>
        <end position="152"/>
    </location>
</feature>
<dbReference type="InterPro" id="IPR011333">
    <property type="entry name" value="SKP1/BTB/POZ_sf"/>
</dbReference>
<dbReference type="InterPro" id="IPR003131">
    <property type="entry name" value="T1-type_BTB"/>
</dbReference>
<dbReference type="Pfam" id="PF07534">
    <property type="entry name" value="TLD"/>
    <property type="match status" value="1"/>
</dbReference>
<accession>A0A813ZT83</accession>
<dbReference type="SMART" id="SM00225">
    <property type="entry name" value="BTB"/>
    <property type="match status" value="1"/>
</dbReference>
<dbReference type="GO" id="GO:0051260">
    <property type="term" value="P:protein homooligomerization"/>
    <property type="evidence" value="ECO:0007669"/>
    <property type="project" value="InterPro"/>
</dbReference>
<evidence type="ECO:0000313" key="5">
    <source>
        <dbReference type="Proteomes" id="UP000663860"/>
    </source>
</evidence>
<evidence type="ECO:0000259" key="2">
    <source>
        <dbReference type="PROSITE" id="PS51886"/>
    </source>
</evidence>
<gene>
    <name evidence="3" type="ORF">IZO911_LOCUS12367</name>
    <name evidence="4" type="ORF">KXQ929_LOCUS12978</name>
</gene>
<dbReference type="SUPFAM" id="SSF54695">
    <property type="entry name" value="POZ domain"/>
    <property type="match status" value="1"/>
</dbReference>
<dbReference type="EMBL" id="CAJOBB010000682">
    <property type="protein sequence ID" value="CAF3729844.1"/>
    <property type="molecule type" value="Genomic_DNA"/>
</dbReference>
<dbReference type="PANTHER" id="PTHR11145">
    <property type="entry name" value="BTB/POZ DOMAIN-CONTAINING ADAPTER FOR CUL3-MEDIATED RHOA DEGRADATION PROTEIN FAMILY MEMBER"/>
    <property type="match status" value="1"/>
</dbReference>
<dbReference type="Proteomes" id="UP000663860">
    <property type="component" value="Unassembled WGS sequence"/>
</dbReference>
<dbReference type="PROSITE" id="PS50097">
    <property type="entry name" value="BTB"/>
    <property type="match status" value="1"/>
</dbReference>
<feature type="domain" description="TLDc" evidence="2">
    <location>
        <begin position="203"/>
        <end position="373"/>
    </location>
</feature>
<dbReference type="PROSITE" id="PS51886">
    <property type="entry name" value="TLDC"/>
    <property type="match status" value="1"/>
</dbReference>
<dbReference type="Pfam" id="PF02214">
    <property type="entry name" value="BTB_2"/>
    <property type="match status" value="1"/>
</dbReference>
<proteinExistence type="predicted"/>
<comment type="caution">
    <text evidence="3">The sequence shown here is derived from an EMBL/GenBank/DDBJ whole genome shotgun (WGS) entry which is preliminary data.</text>
</comment>
<evidence type="ECO:0000313" key="4">
    <source>
        <dbReference type="EMBL" id="CAF3729844.1"/>
    </source>
</evidence>
<dbReference type="InterPro" id="IPR006571">
    <property type="entry name" value="TLDc_dom"/>
</dbReference>
<sequence length="373" mass="43049">MESNLDTLQDNTKQSSTRFEKVCEDIISKLNEYIDYIRTTEELYDQAIQFNDDLENKLVNAINKEKKCKDIKLKLSTTSIKGKVILDVGGHKYTTNVDTLTREQNTFFAALFSGRWELQIDPNDNSVFIDRNGELFRHILEYLRTESIPNDVMTNEPLRQLLIEEAKYFCMDNLIYILKEPERRRQQEEEERLRIENTFRNGTLLKPEHKVKLNEFYGNINQRWELIYKATRDGFTANAFHSWCDNEGPTMTIIQSANNYIFGGYTSVSWTSAGQCGNDKAAFLFTLRNPYNIPPTKYTIKCDRVANAIYDHNGYGPIFGSGHDIIISDNSNSNNSSYSNFSQSYNDTTGYGKNTFTGTLNFTSSEIEVYKLA</sequence>
<name>A0A813ZT83_9BILA</name>
<evidence type="ECO:0000313" key="3">
    <source>
        <dbReference type="EMBL" id="CAF0903204.1"/>
    </source>
</evidence>
<dbReference type="Proteomes" id="UP000663868">
    <property type="component" value="Unassembled WGS sequence"/>
</dbReference>
<protein>
    <submittedName>
        <fullName evidence="3">Uncharacterized protein</fullName>
    </submittedName>
</protein>
<reference evidence="3" key="1">
    <citation type="submission" date="2021-02" db="EMBL/GenBank/DDBJ databases">
        <authorList>
            <person name="Nowell W R."/>
        </authorList>
    </citation>
    <scope>NUCLEOTIDE SEQUENCE</scope>
</reference>
<dbReference type="InterPro" id="IPR045068">
    <property type="entry name" value="BACURD1-3"/>
</dbReference>
<organism evidence="3 5">
    <name type="scientific">Adineta steineri</name>
    <dbReference type="NCBI Taxonomy" id="433720"/>
    <lineage>
        <taxon>Eukaryota</taxon>
        <taxon>Metazoa</taxon>
        <taxon>Spiralia</taxon>
        <taxon>Gnathifera</taxon>
        <taxon>Rotifera</taxon>
        <taxon>Eurotatoria</taxon>
        <taxon>Bdelloidea</taxon>
        <taxon>Adinetida</taxon>
        <taxon>Adinetidae</taxon>
        <taxon>Adineta</taxon>
    </lineage>
</organism>
<dbReference type="AlphaFoldDB" id="A0A813ZT83"/>
<dbReference type="EMBL" id="CAJNOE010000095">
    <property type="protein sequence ID" value="CAF0903204.1"/>
    <property type="molecule type" value="Genomic_DNA"/>
</dbReference>
<dbReference type="SMART" id="SM00584">
    <property type="entry name" value="TLDc"/>
    <property type="match status" value="1"/>
</dbReference>
<dbReference type="Gene3D" id="3.30.710.10">
    <property type="entry name" value="Potassium Channel Kv1.1, Chain A"/>
    <property type="match status" value="1"/>
</dbReference>
<evidence type="ECO:0000259" key="1">
    <source>
        <dbReference type="PROSITE" id="PS50097"/>
    </source>
</evidence>